<dbReference type="HOGENOM" id="CLU_112524_0_0_1"/>
<keyword evidence="3" id="KW-0789">Thiol protease inhibitor</keyword>
<keyword evidence="2" id="KW-0646">Protease inhibitor</keyword>
<feature type="region of interest" description="Disordered" evidence="6">
    <location>
        <begin position="1"/>
        <end position="69"/>
    </location>
</feature>
<dbReference type="Pfam" id="PF10467">
    <property type="entry name" value="Inhibitor_I48"/>
    <property type="match status" value="1"/>
</dbReference>
<evidence type="ECO:0000313" key="8">
    <source>
        <dbReference type="Proteomes" id="UP000027195"/>
    </source>
</evidence>
<dbReference type="InterPro" id="IPR019508">
    <property type="entry name" value="Prot_inh_I48_clitocypin"/>
</dbReference>
<dbReference type="InParanoid" id="A0A067MII1"/>
<dbReference type="AlphaFoldDB" id="A0A067MII1"/>
<evidence type="ECO:0000256" key="1">
    <source>
        <dbReference type="ARBA" id="ARBA00011738"/>
    </source>
</evidence>
<comment type="subunit">
    <text evidence="1">Homodimer.</text>
</comment>
<sequence>MPLHPKHSKPSPPSSSSTMTLRPSFQPGRYRLRAVLTSDPDPSVGGLFATGGDPSQPITTAPNDPRFADRQTWDIVENKDENKDEHKGEKTYKIIYAGKEGFSYASTDKGAPITLGPPKDFTLRLWPGTDVYVIRPTEFPITDGFDICVGIMKDQSELDIHYSFPASARPAWKLYRV</sequence>
<protein>
    <submittedName>
        <fullName evidence="7">Uncharacterized protein</fullName>
    </submittedName>
</protein>
<evidence type="ECO:0000256" key="6">
    <source>
        <dbReference type="SAM" id="MobiDB-lite"/>
    </source>
</evidence>
<gene>
    <name evidence="7" type="ORF">BOTBODRAFT_135853</name>
</gene>
<evidence type="ECO:0000256" key="3">
    <source>
        <dbReference type="ARBA" id="ARBA00022704"/>
    </source>
</evidence>
<evidence type="ECO:0000256" key="5">
    <source>
        <dbReference type="ARBA" id="ARBA00025775"/>
    </source>
</evidence>
<reference evidence="8" key="1">
    <citation type="journal article" date="2014" name="Proc. Natl. Acad. Sci. U.S.A.">
        <title>Extensive sampling of basidiomycete genomes demonstrates inadequacy of the white-rot/brown-rot paradigm for wood decay fungi.</title>
        <authorList>
            <person name="Riley R."/>
            <person name="Salamov A.A."/>
            <person name="Brown D.W."/>
            <person name="Nagy L.G."/>
            <person name="Floudas D."/>
            <person name="Held B.W."/>
            <person name="Levasseur A."/>
            <person name="Lombard V."/>
            <person name="Morin E."/>
            <person name="Otillar R."/>
            <person name="Lindquist E.A."/>
            <person name="Sun H."/>
            <person name="LaButti K.M."/>
            <person name="Schmutz J."/>
            <person name="Jabbour D."/>
            <person name="Luo H."/>
            <person name="Baker S.E."/>
            <person name="Pisabarro A.G."/>
            <person name="Walton J.D."/>
            <person name="Blanchette R.A."/>
            <person name="Henrissat B."/>
            <person name="Martin F."/>
            <person name="Cullen D."/>
            <person name="Hibbett D.S."/>
            <person name="Grigoriev I.V."/>
        </authorList>
    </citation>
    <scope>NUCLEOTIDE SEQUENCE [LARGE SCALE GENOMIC DNA]</scope>
    <source>
        <strain evidence="8">FD-172 SS1</strain>
    </source>
</reference>
<dbReference type="EMBL" id="KL198059">
    <property type="protein sequence ID" value="KDQ11346.1"/>
    <property type="molecule type" value="Genomic_DNA"/>
</dbReference>
<dbReference type="GO" id="GO:0004869">
    <property type="term" value="F:cysteine-type endopeptidase inhibitor activity"/>
    <property type="evidence" value="ECO:0007669"/>
    <property type="project" value="UniProtKB-KW"/>
</dbReference>
<comment type="function">
    <text evidence="4">Binds and inhibits cysteine proteinases. Inhibits most strongly papain and cathepsin L, more weakly bromelain and cathepsin B while it is completely ineffective against cathepsin H.</text>
</comment>
<evidence type="ECO:0000256" key="2">
    <source>
        <dbReference type="ARBA" id="ARBA00022690"/>
    </source>
</evidence>
<accession>A0A067MII1</accession>
<feature type="compositionally biased region" description="Low complexity" evidence="6">
    <location>
        <begin position="14"/>
        <end position="24"/>
    </location>
</feature>
<dbReference type="Proteomes" id="UP000027195">
    <property type="component" value="Unassembled WGS sequence"/>
</dbReference>
<dbReference type="OrthoDB" id="3206272at2759"/>
<name>A0A067MII1_BOTB1</name>
<keyword evidence="8" id="KW-1185">Reference proteome</keyword>
<organism evidence="7 8">
    <name type="scientific">Botryobasidium botryosum (strain FD-172 SS1)</name>
    <dbReference type="NCBI Taxonomy" id="930990"/>
    <lineage>
        <taxon>Eukaryota</taxon>
        <taxon>Fungi</taxon>
        <taxon>Dikarya</taxon>
        <taxon>Basidiomycota</taxon>
        <taxon>Agaricomycotina</taxon>
        <taxon>Agaricomycetes</taxon>
        <taxon>Cantharellales</taxon>
        <taxon>Botryobasidiaceae</taxon>
        <taxon>Botryobasidium</taxon>
    </lineage>
</organism>
<evidence type="ECO:0000313" key="7">
    <source>
        <dbReference type="EMBL" id="KDQ11346.1"/>
    </source>
</evidence>
<proteinExistence type="inferred from homology"/>
<evidence type="ECO:0000256" key="4">
    <source>
        <dbReference type="ARBA" id="ARBA00024855"/>
    </source>
</evidence>
<dbReference type="Gene3D" id="2.80.10.50">
    <property type="match status" value="1"/>
</dbReference>
<comment type="similarity">
    <text evidence="5">Belongs to the protease inhibitor I48 family.</text>
</comment>